<dbReference type="SMART" id="SM00422">
    <property type="entry name" value="HTH_MERR"/>
    <property type="match status" value="1"/>
</dbReference>
<reference evidence="5 6" key="1">
    <citation type="submission" date="2020-05" db="EMBL/GenBank/DDBJ databases">
        <title>Strain PA2F3 complete genome.</title>
        <authorList>
            <person name="Kim Y.-S."/>
            <person name="Kim S.-J."/>
            <person name="Jung H.-k."/>
            <person name="Kim S.-E."/>
            <person name="Kim K.-H."/>
        </authorList>
    </citation>
    <scope>NUCLEOTIDE SEQUENCE [LARGE SCALE GENOMIC DNA]</scope>
    <source>
        <strain evidence="5 6">PA2F3</strain>
    </source>
</reference>
<keyword evidence="1" id="KW-0238">DNA-binding</keyword>
<dbReference type="AlphaFoldDB" id="A0A7D4PPJ9"/>
<dbReference type="RefSeq" id="WP_172991275.1">
    <property type="nucleotide sequence ID" value="NZ_CP054038.1"/>
</dbReference>
<name>A0A7D4PPJ9_9MICO</name>
<keyword evidence="2" id="KW-0175">Coiled coil</keyword>
<dbReference type="GO" id="GO:0003700">
    <property type="term" value="F:DNA-binding transcription factor activity"/>
    <property type="evidence" value="ECO:0007669"/>
    <property type="project" value="InterPro"/>
</dbReference>
<sequence>MAERDRIDPDAPIFAIAAAAELSGMHPQTLRQYDRLGLVVPARTQGGSRRYSLRHVEQLREVARLSADGLSLPGIARILELENRVRELHERVRDLEQRVEAELERRPGARVFAASVNGPAVSLRSGVRVRRATEVVVWRPLRAIEPGPAAPGPAAQGHPEPDDA</sequence>
<accession>A0A7D4PPJ9</accession>
<dbReference type="Pfam" id="PF13411">
    <property type="entry name" value="MerR_1"/>
    <property type="match status" value="1"/>
</dbReference>
<feature type="region of interest" description="Disordered" evidence="3">
    <location>
        <begin position="145"/>
        <end position="164"/>
    </location>
</feature>
<evidence type="ECO:0000259" key="4">
    <source>
        <dbReference type="PROSITE" id="PS50937"/>
    </source>
</evidence>
<feature type="domain" description="HTH merR-type" evidence="4">
    <location>
        <begin position="16"/>
        <end position="81"/>
    </location>
</feature>
<dbReference type="PROSITE" id="PS50937">
    <property type="entry name" value="HTH_MERR_2"/>
    <property type="match status" value="1"/>
</dbReference>
<dbReference type="InterPro" id="IPR000551">
    <property type="entry name" value="MerR-type_HTH_dom"/>
</dbReference>
<evidence type="ECO:0000256" key="2">
    <source>
        <dbReference type="SAM" id="Coils"/>
    </source>
</evidence>
<protein>
    <submittedName>
        <fullName evidence="5">MerR family transcriptional regulator</fullName>
    </submittedName>
</protein>
<dbReference type="InterPro" id="IPR047057">
    <property type="entry name" value="MerR_fam"/>
</dbReference>
<dbReference type="PANTHER" id="PTHR30204">
    <property type="entry name" value="REDOX-CYCLING DRUG-SENSING TRANSCRIPTIONAL ACTIVATOR SOXR"/>
    <property type="match status" value="1"/>
</dbReference>
<dbReference type="InterPro" id="IPR009061">
    <property type="entry name" value="DNA-bd_dom_put_sf"/>
</dbReference>
<dbReference type="EMBL" id="CP054038">
    <property type="protein sequence ID" value="QKJ20850.1"/>
    <property type="molecule type" value="Genomic_DNA"/>
</dbReference>
<dbReference type="NCBIfam" id="NF047375">
    <property type="entry name" value="HeatShock_HspR"/>
    <property type="match status" value="1"/>
</dbReference>
<dbReference type="GO" id="GO:0003677">
    <property type="term" value="F:DNA binding"/>
    <property type="evidence" value="ECO:0007669"/>
    <property type="project" value="UniProtKB-KW"/>
</dbReference>
<organism evidence="5 6">
    <name type="scientific">Microbacterium hominis</name>
    <dbReference type="NCBI Taxonomy" id="162426"/>
    <lineage>
        <taxon>Bacteria</taxon>
        <taxon>Bacillati</taxon>
        <taxon>Actinomycetota</taxon>
        <taxon>Actinomycetes</taxon>
        <taxon>Micrococcales</taxon>
        <taxon>Microbacteriaceae</taxon>
        <taxon>Microbacterium</taxon>
    </lineage>
</organism>
<proteinExistence type="predicted"/>
<evidence type="ECO:0000313" key="5">
    <source>
        <dbReference type="EMBL" id="QKJ20850.1"/>
    </source>
</evidence>
<evidence type="ECO:0000256" key="3">
    <source>
        <dbReference type="SAM" id="MobiDB-lite"/>
    </source>
</evidence>
<dbReference type="Gene3D" id="1.10.1660.10">
    <property type="match status" value="1"/>
</dbReference>
<evidence type="ECO:0000313" key="6">
    <source>
        <dbReference type="Proteomes" id="UP000502498"/>
    </source>
</evidence>
<evidence type="ECO:0000256" key="1">
    <source>
        <dbReference type="ARBA" id="ARBA00023125"/>
    </source>
</evidence>
<feature type="coiled-coil region" evidence="2">
    <location>
        <begin position="78"/>
        <end position="105"/>
    </location>
</feature>
<dbReference type="PANTHER" id="PTHR30204:SF58">
    <property type="entry name" value="HTH-TYPE TRANSCRIPTIONAL REGULATOR YFMP"/>
    <property type="match status" value="1"/>
</dbReference>
<dbReference type="Proteomes" id="UP000502498">
    <property type="component" value="Chromosome"/>
</dbReference>
<dbReference type="SUPFAM" id="SSF46955">
    <property type="entry name" value="Putative DNA-binding domain"/>
    <property type="match status" value="1"/>
</dbReference>
<gene>
    <name evidence="5" type="ORF">HQM25_16770</name>
</gene>